<keyword evidence="2" id="KW-1185">Reference proteome</keyword>
<protein>
    <submittedName>
        <fullName evidence="1">Uncharacterized protein</fullName>
    </submittedName>
</protein>
<reference evidence="1" key="1">
    <citation type="submission" date="2023-06" db="EMBL/GenBank/DDBJ databases">
        <title>Genome sequence of Methanosarcinaceae archaeon Ag5.</title>
        <authorList>
            <person name="Protasov E."/>
            <person name="Platt K."/>
            <person name="Poehlein A."/>
            <person name="Daniel R."/>
            <person name="Brune A."/>
        </authorList>
    </citation>
    <scope>NUCLEOTIDE SEQUENCE</scope>
    <source>
        <strain evidence="1">Ag5</strain>
    </source>
</reference>
<evidence type="ECO:0000313" key="2">
    <source>
        <dbReference type="Proteomes" id="UP001271789"/>
    </source>
</evidence>
<name>A0AAE4SD92_9EURY</name>
<proteinExistence type="predicted"/>
<organism evidence="1 2">
    <name type="scientific">Methanolapillus africanus</name>
    <dbReference type="NCBI Taxonomy" id="3028297"/>
    <lineage>
        <taxon>Archaea</taxon>
        <taxon>Methanobacteriati</taxon>
        <taxon>Methanobacteriota</taxon>
        <taxon>Stenosarchaea group</taxon>
        <taxon>Methanomicrobia</taxon>
        <taxon>Methanosarcinales</taxon>
        <taxon>Methanosarcinaceae</taxon>
        <taxon>Methanolapillus</taxon>
    </lineage>
</organism>
<dbReference type="AlphaFoldDB" id="A0AAE4SD92"/>
<comment type="caution">
    <text evidence="1">The sequence shown here is derived from an EMBL/GenBank/DDBJ whole genome shotgun (WGS) entry which is preliminary data.</text>
</comment>
<evidence type="ECO:0000313" key="1">
    <source>
        <dbReference type="EMBL" id="MDV0447296.1"/>
    </source>
</evidence>
<accession>A0AAE4SD92</accession>
<sequence>MYSFFVLAGGMRARYGDTFSARSKKDFPRRLILSFGNRTLISNFEFKQTGH</sequence>
<dbReference type="Proteomes" id="UP001271789">
    <property type="component" value="Unassembled WGS sequence"/>
</dbReference>
<dbReference type="EMBL" id="JAWDKD010000018">
    <property type="protein sequence ID" value="MDV0447296.1"/>
    <property type="molecule type" value="Genomic_DNA"/>
</dbReference>
<gene>
    <name evidence="1" type="ORF">MsAg5_11790</name>
</gene>